<feature type="repeat" description="ANK" evidence="3">
    <location>
        <begin position="274"/>
        <end position="296"/>
    </location>
</feature>
<dbReference type="InParanoid" id="A0A1X2HGZ3"/>
<name>A0A1X2HGZ3_SYNRA</name>
<reference evidence="6 7" key="1">
    <citation type="submission" date="2016-07" db="EMBL/GenBank/DDBJ databases">
        <title>Pervasive Adenine N6-methylation of Active Genes in Fungi.</title>
        <authorList>
            <consortium name="DOE Joint Genome Institute"/>
            <person name="Mondo S.J."/>
            <person name="Dannebaum R.O."/>
            <person name="Kuo R.C."/>
            <person name="Labutti K."/>
            <person name="Haridas S."/>
            <person name="Kuo A."/>
            <person name="Salamov A."/>
            <person name="Ahrendt S.R."/>
            <person name="Lipzen A."/>
            <person name="Sullivan W."/>
            <person name="Andreopoulos W.B."/>
            <person name="Clum A."/>
            <person name="Lindquist E."/>
            <person name="Daum C."/>
            <person name="Ramamoorthy G.K."/>
            <person name="Gryganskyi A."/>
            <person name="Culley D."/>
            <person name="Magnuson J.K."/>
            <person name="James T.Y."/>
            <person name="O'Malley M.A."/>
            <person name="Stajich J.E."/>
            <person name="Spatafora J.W."/>
            <person name="Visel A."/>
            <person name="Grigoriev I.V."/>
        </authorList>
    </citation>
    <scope>NUCLEOTIDE SEQUENCE [LARGE SCALE GENOMIC DNA]</scope>
    <source>
        <strain evidence="6 7">NRRL 2496</strain>
    </source>
</reference>
<keyword evidence="7" id="KW-1185">Reference proteome</keyword>
<dbReference type="Pfam" id="PF12796">
    <property type="entry name" value="Ank_2"/>
    <property type="match status" value="2"/>
</dbReference>
<keyword evidence="5" id="KW-0812">Transmembrane</keyword>
<keyword evidence="5" id="KW-0472">Membrane</keyword>
<proteinExistence type="predicted"/>
<feature type="transmembrane region" description="Helical" evidence="5">
    <location>
        <begin position="6"/>
        <end position="26"/>
    </location>
</feature>
<dbReference type="PRINTS" id="PR01415">
    <property type="entry name" value="ANKYRIN"/>
</dbReference>
<dbReference type="PANTHER" id="PTHR24198:SF165">
    <property type="entry name" value="ANKYRIN REPEAT-CONTAINING PROTEIN-RELATED"/>
    <property type="match status" value="1"/>
</dbReference>
<feature type="repeat" description="ANK" evidence="3">
    <location>
        <begin position="63"/>
        <end position="95"/>
    </location>
</feature>
<dbReference type="OMA" id="TRCQYEP"/>
<dbReference type="AlphaFoldDB" id="A0A1X2HGZ3"/>
<dbReference type="PROSITE" id="PS50297">
    <property type="entry name" value="ANK_REP_REGION"/>
    <property type="match status" value="3"/>
</dbReference>
<dbReference type="InterPro" id="IPR002110">
    <property type="entry name" value="Ankyrin_rpt"/>
</dbReference>
<dbReference type="Gene3D" id="1.25.40.20">
    <property type="entry name" value="Ankyrin repeat-containing domain"/>
    <property type="match status" value="3"/>
</dbReference>
<gene>
    <name evidence="6" type="ORF">BCR43DRAFT_263839</name>
</gene>
<evidence type="ECO:0000256" key="3">
    <source>
        <dbReference type="PROSITE-ProRule" id="PRU00023"/>
    </source>
</evidence>
<dbReference type="SMART" id="SM00248">
    <property type="entry name" value="ANK"/>
    <property type="match status" value="6"/>
</dbReference>
<evidence type="ECO:0000256" key="4">
    <source>
        <dbReference type="SAM" id="MobiDB-lite"/>
    </source>
</evidence>
<dbReference type="OrthoDB" id="539213at2759"/>
<dbReference type="Proteomes" id="UP000242180">
    <property type="component" value="Unassembled WGS sequence"/>
</dbReference>
<dbReference type="PANTHER" id="PTHR24198">
    <property type="entry name" value="ANKYRIN REPEAT AND PROTEIN KINASE DOMAIN-CONTAINING PROTEIN"/>
    <property type="match status" value="1"/>
</dbReference>
<feature type="region of interest" description="Disordered" evidence="4">
    <location>
        <begin position="299"/>
        <end position="318"/>
    </location>
</feature>
<sequence>MPANRVYYHAIYSNIFFPLFQALFSFMQRVVPILSSADDTETALCNLDKEGKLKDVLNAKDEHGDTLAHFAARDHYLPTLRVLHDYGANMEAVNDHGRRPLHEAIDSFDSLKGRLDIVKLLDQVGGAKLNLVNKDQRTALHLAAEQGHVEVVRYLAERAPASITQPSRSGRLPLQIAAAQETNHDAAYAIATLLFTPAQLQHRDKSGRSVLQDAVVSKNMRLIHFLLDNGANPNDADSIGRNVIHHGAMIGHLDVLQMLQSTVKLDWDAPDGWDGWTPLMHAARQGHLNVVRFLVESTHADTQRRDKRGRLPRDLGKSKERMCVTPLKGVRTKYRSE</sequence>
<feature type="repeat" description="ANK" evidence="3">
    <location>
        <begin position="206"/>
        <end position="238"/>
    </location>
</feature>
<dbReference type="STRING" id="13706.A0A1X2HGZ3"/>
<protein>
    <submittedName>
        <fullName evidence="6">Ankyrin repeat-containing domain protein</fullName>
    </submittedName>
</protein>
<keyword evidence="2 3" id="KW-0040">ANK repeat</keyword>
<comment type="caution">
    <text evidence="6">The sequence shown here is derived from an EMBL/GenBank/DDBJ whole genome shotgun (WGS) entry which is preliminary data.</text>
</comment>
<organism evidence="6 7">
    <name type="scientific">Syncephalastrum racemosum</name>
    <name type="common">Filamentous fungus</name>
    <dbReference type="NCBI Taxonomy" id="13706"/>
    <lineage>
        <taxon>Eukaryota</taxon>
        <taxon>Fungi</taxon>
        <taxon>Fungi incertae sedis</taxon>
        <taxon>Mucoromycota</taxon>
        <taxon>Mucoromycotina</taxon>
        <taxon>Mucoromycetes</taxon>
        <taxon>Mucorales</taxon>
        <taxon>Syncephalastraceae</taxon>
        <taxon>Syncephalastrum</taxon>
    </lineage>
</organism>
<dbReference type="InterPro" id="IPR036770">
    <property type="entry name" value="Ankyrin_rpt-contain_sf"/>
</dbReference>
<evidence type="ECO:0000313" key="7">
    <source>
        <dbReference type="Proteomes" id="UP000242180"/>
    </source>
</evidence>
<evidence type="ECO:0000256" key="1">
    <source>
        <dbReference type="ARBA" id="ARBA00022737"/>
    </source>
</evidence>
<dbReference type="EMBL" id="MCGN01000004">
    <property type="protein sequence ID" value="ORY98197.1"/>
    <property type="molecule type" value="Genomic_DNA"/>
</dbReference>
<evidence type="ECO:0000256" key="5">
    <source>
        <dbReference type="SAM" id="Phobius"/>
    </source>
</evidence>
<keyword evidence="1" id="KW-0677">Repeat</keyword>
<evidence type="ECO:0000256" key="2">
    <source>
        <dbReference type="ARBA" id="ARBA00023043"/>
    </source>
</evidence>
<dbReference type="PROSITE" id="PS50088">
    <property type="entry name" value="ANK_REPEAT"/>
    <property type="match status" value="4"/>
</dbReference>
<evidence type="ECO:0000313" key="6">
    <source>
        <dbReference type="EMBL" id="ORY98197.1"/>
    </source>
</evidence>
<feature type="repeat" description="ANK" evidence="3">
    <location>
        <begin position="135"/>
        <end position="158"/>
    </location>
</feature>
<dbReference type="SUPFAM" id="SSF48403">
    <property type="entry name" value="Ankyrin repeat"/>
    <property type="match status" value="1"/>
</dbReference>
<keyword evidence="5" id="KW-1133">Transmembrane helix</keyword>
<accession>A0A1X2HGZ3</accession>